<evidence type="ECO:0000313" key="3">
    <source>
        <dbReference type="Proteomes" id="UP000046122"/>
    </source>
</evidence>
<proteinExistence type="predicted"/>
<dbReference type="Proteomes" id="UP000046122">
    <property type="component" value="Unassembled WGS sequence"/>
</dbReference>
<dbReference type="EMBL" id="CCNE01000066">
    <property type="protein sequence ID" value="CDX62991.1"/>
    <property type="molecule type" value="Genomic_DNA"/>
</dbReference>
<evidence type="ECO:0000256" key="1">
    <source>
        <dbReference type="SAM" id="MobiDB-lite"/>
    </source>
</evidence>
<evidence type="ECO:0000313" key="2">
    <source>
        <dbReference type="EMBL" id="CDX62991.1"/>
    </source>
</evidence>
<feature type="compositionally biased region" description="Low complexity" evidence="1">
    <location>
        <begin position="33"/>
        <end position="43"/>
    </location>
</feature>
<protein>
    <submittedName>
        <fullName evidence="2">Uncharacterized protein</fullName>
    </submittedName>
</protein>
<reference evidence="2 3" key="1">
    <citation type="submission" date="2014-08" db="EMBL/GenBank/DDBJ databases">
        <authorList>
            <person name="Moulin Lionel"/>
        </authorList>
    </citation>
    <scope>NUCLEOTIDE SEQUENCE [LARGE SCALE GENOMIC DNA]</scope>
</reference>
<accession>A0A090GHV1</accession>
<organism evidence="2 3">
    <name type="scientific">Mesorhizobium plurifarium</name>
    <dbReference type="NCBI Taxonomy" id="69974"/>
    <lineage>
        <taxon>Bacteria</taxon>
        <taxon>Pseudomonadati</taxon>
        <taxon>Pseudomonadota</taxon>
        <taxon>Alphaproteobacteria</taxon>
        <taxon>Hyphomicrobiales</taxon>
        <taxon>Phyllobacteriaceae</taxon>
        <taxon>Mesorhizobium</taxon>
    </lineage>
</organism>
<name>A0A090GHV1_MESPL</name>
<dbReference type="AlphaFoldDB" id="A0A090GHV1"/>
<feature type="region of interest" description="Disordered" evidence="1">
    <location>
        <begin position="1"/>
        <end position="47"/>
    </location>
</feature>
<gene>
    <name evidence="2" type="ORF">MPL3365_80102</name>
</gene>
<sequence length="85" mass="9671">MSRRWGQNRGSTFLGRFHPQHGVWNGKPKLLTPKPESASSPEPSKLRKRVRDNMLTGLFRPQAGQVAIITTNRLLESEDSFKIDI</sequence>